<evidence type="ECO:0000256" key="1">
    <source>
        <dbReference type="SAM" id="Phobius"/>
    </source>
</evidence>
<dbReference type="HOGENOM" id="CLU_2290083_0_0_9"/>
<dbReference type="Proteomes" id="UP000006094">
    <property type="component" value="Chromosome"/>
</dbReference>
<protein>
    <recommendedName>
        <fullName evidence="4">DUF1648 domain-containing protein</fullName>
    </recommendedName>
</protein>
<dbReference type="KEGG" id="cad:Curi_c14860"/>
<dbReference type="RefSeq" id="WP_014967633.1">
    <property type="nucleotide sequence ID" value="NC_018664.1"/>
</dbReference>
<keyword evidence="1" id="KW-0472">Membrane</keyword>
<name>K0B1E9_GOTA9</name>
<keyword evidence="3" id="KW-1185">Reference proteome</keyword>
<feature type="transmembrane region" description="Helical" evidence="1">
    <location>
        <begin position="80"/>
        <end position="100"/>
    </location>
</feature>
<evidence type="ECO:0008006" key="4">
    <source>
        <dbReference type="Google" id="ProtNLM"/>
    </source>
</evidence>
<keyword evidence="1" id="KW-1133">Transmembrane helix</keyword>
<reference evidence="2 3" key="1">
    <citation type="journal article" date="2012" name="PLoS ONE">
        <title>The purine-utilizing bacterium Clostridium acidurici 9a: a genome-guided metabolic reconsideration.</title>
        <authorList>
            <person name="Hartwich K."/>
            <person name="Poehlein A."/>
            <person name="Daniel R."/>
        </authorList>
    </citation>
    <scope>NUCLEOTIDE SEQUENCE [LARGE SCALE GENOMIC DNA]</scope>
    <source>
        <strain evidence="3">ATCC 7906 / DSM 604 / BCRC 14475 / CIP 104303 / KCTC 5404 / NCIMB 10678 / 9a</strain>
    </source>
</reference>
<evidence type="ECO:0000313" key="2">
    <source>
        <dbReference type="EMBL" id="AFS78496.1"/>
    </source>
</evidence>
<keyword evidence="1" id="KW-0812">Transmembrane</keyword>
<sequence>MSKKKTIIISSFICVLPIMLGSILWSLLPEMLIRHFGPGSYSVSPKKTVIFLYPLLFLMLHFVVVFKSDWLNTTRNEKRYWYIPVLSSTFFIISFILSFMKS</sequence>
<evidence type="ECO:0000313" key="3">
    <source>
        <dbReference type="Proteomes" id="UP000006094"/>
    </source>
</evidence>
<dbReference type="OrthoDB" id="9976794at2"/>
<dbReference type="AlphaFoldDB" id="K0B1E9"/>
<feature type="transmembrane region" description="Helical" evidence="1">
    <location>
        <begin position="7"/>
        <end position="28"/>
    </location>
</feature>
<proteinExistence type="predicted"/>
<dbReference type="EMBL" id="CP003326">
    <property type="protein sequence ID" value="AFS78496.1"/>
    <property type="molecule type" value="Genomic_DNA"/>
</dbReference>
<feature type="transmembrane region" description="Helical" evidence="1">
    <location>
        <begin position="48"/>
        <end position="68"/>
    </location>
</feature>
<accession>K0B1E9</accession>
<gene>
    <name evidence="2" type="ordered locus">Curi_c14860</name>
</gene>
<organism evidence="2 3">
    <name type="scientific">Gottschalkia acidurici (strain ATCC 7906 / DSM 604 / BCRC 14475 / CIP 104303 / KCTC 5404 / NCIMB 10678 / 9a)</name>
    <name type="common">Clostridium acidurici</name>
    <dbReference type="NCBI Taxonomy" id="1128398"/>
    <lineage>
        <taxon>Bacteria</taxon>
        <taxon>Bacillati</taxon>
        <taxon>Bacillota</taxon>
        <taxon>Tissierellia</taxon>
        <taxon>Tissierellales</taxon>
        <taxon>Gottschalkiaceae</taxon>
        <taxon>Gottschalkia</taxon>
    </lineage>
</organism>